<feature type="compositionally biased region" description="Basic and acidic residues" evidence="1">
    <location>
        <begin position="519"/>
        <end position="536"/>
    </location>
</feature>
<dbReference type="AlphaFoldDB" id="A0A086QWJ2"/>
<evidence type="ECO:0000256" key="2">
    <source>
        <dbReference type="SAM" id="Phobius"/>
    </source>
</evidence>
<dbReference type="EMBL" id="AEXC02000427">
    <property type="protein sequence ID" value="KFH16974.1"/>
    <property type="molecule type" value="Genomic_DNA"/>
</dbReference>
<keyword evidence="2" id="KW-1133">Transmembrane helix</keyword>
<gene>
    <name evidence="3" type="ORF">TGMAS_272380</name>
</gene>
<feature type="transmembrane region" description="Helical" evidence="2">
    <location>
        <begin position="140"/>
        <end position="159"/>
    </location>
</feature>
<dbReference type="Proteomes" id="UP000028821">
    <property type="component" value="Unassembled WGS sequence"/>
</dbReference>
<evidence type="ECO:0000313" key="3">
    <source>
        <dbReference type="EMBL" id="KFH16974.1"/>
    </source>
</evidence>
<evidence type="ECO:0000313" key="4">
    <source>
        <dbReference type="Proteomes" id="UP000028821"/>
    </source>
</evidence>
<organism evidence="3 4">
    <name type="scientific">Toxoplasma gondii MAS</name>
    <dbReference type="NCBI Taxonomy" id="943118"/>
    <lineage>
        <taxon>Eukaryota</taxon>
        <taxon>Sar</taxon>
        <taxon>Alveolata</taxon>
        <taxon>Apicomplexa</taxon>
        <taxon>Conoidasida</taxon>
        <taxon>Coccidia</taxon>
        <taxon>Eucoccidiorida</taxon>
        <taxon>Eimeriorina</taxon>
        <taxon>Sarcocystidae</taxon>
        <taxon>Toxoplasma</taxon>
    </lineage>
</organism>
<reference evidence="3 4" key="1">
    <citation type="submission" date="2014-04" db="EMBL/GenBank/DDBJ databases">
        <authorList>
            <person name="Sibley D."/>
            <person name="Venepally P."/>
            <person name="Karamycheva S."/>
            <person name="Hadjithomas M."/>
            <person name="Khan A."/>
            <person name="Brunk B."/>
            <person name="Roos D."/>
            <person name="Caler E."/>
            <person name="Lorenzi H."/>
        </authorList>
    </citation>
    <scope>NUCLEOTIDE SEQUENCE [LARGE SCALE GENOMIC DNA]</scope>
    <source>
        <strain evidence="3 4">MAS</strain>
    </source>
</reference>
<sequence length="620" mass="67999">MTTVWEKTVKMPLCWGHTEVLVLIMRSEEKWTSGVISRNSGRSRQSKNESIFPRTGRVLQEMAVVMIEQMAWQNYSLPHSRSRVGVDAGPPPKPGISGFRHNLPCVLLIDFGKASEDKQQSRTVVTCFCWAGRRNVCVRFPCALLFLLCLFWRGVYPLLSSALPLFPALRGQAVTQLGLAYKDDARGRVPQPERATEAFRFENFRDRNVKEHREARVQKGLLARAGFPDPIYLSLGEEITIPIDIPAVLSFVLCRLQPSRYRGNRVGNLVFDPVCSHKALTLPEDAPVAPEQNTPSVSQPHFRFLCTAEWVLARRLAWEADLELSKLLPNQAAENASTDDDDLAVEEHRVRWFLVGSLAAPGSQASRSLYCSDRTELSAVIGPDTTGDIWLAVGWRVALAEGVSGEFTTCRRGICTKEALWGLAAPANTCVGSEAACQPDAISVLESAAASARTSGVICPQARKTPEEKPLQAAEAPGARPGTVSFGKLHQLTGKRRIKERNAGDDGVATDATEQTDSSLDKEHPRDEPQAAERSAKTVAVQCVGRGAVEVTCTHTFGHYVEPIQMPQVKDGQPYYLLGETAKARVYCIDGRFSSSSASIFHTGAYCWFTAAALIGFVTG</sequence>
<keyword evidence="2 3" id="KW-0812">Transmembrane</keyword>
<dbReference type="OrthoDB" id="330809at2759"/>
<feature type="region of interest" description="Disordered" evidence="1">
    <location>
        <begin position="460"/>
        <end position="537"/>
    </location>
</feature>
<proteinExistence type="predicted"/>
<comment type="caution">
    <text evidence="3">The sequence shown here is derived from an EMBL/GenBank/DDBJ whole genome shotgun (WGS) entry which is preliminary data.</text>
</comment>
<evidence type="ECO:0000256" key="1">
    <source>
        <dbReference type="SAM" id="MobiDB-lite"/>
    </source>
</evidence>
<protein>
    <submittedName>
        <fullName evidence="3">Putative transmembrane protein</fullName>
    </submittedName>
</protein>
<name>A0A086QWJ2_TOXGO</name>
<dbReference type="VEuPathDB" id="ToxoDB:TGMAS_272380"/>
<keyword evidence="2" id="KW-0472">Membrane</keyword>
<accession>A0A086QWJ2</accession>